<gene>
    <name evidence="2" type="ORF">RHGRI_016124</name>
</gene>
<evidence type="ECO:0000256" key="1">
    <source>
        <dbReference type="SAM" id="MobiDB-lite"/>
    </source>
</evidence>
<protein>
    <submittedName>
        <fullName evidence="2">Uncharacterized protein</fullName>
    </submittedName>
</protein>
<name>A0AAV6JTF0_9ERIC</name>
<accession>A0AAV6JTF0</accession>
<dbReference type="Proteomes" id="UP000823749">
    <property type="component" value="Chromosome 6"/>
</dbReference>
<evidence type="ECO:0000313" key="2">
    <source>
        <dbReference type="EMBL" id="KAG5543274.1"/>
    </source>
</evidence>
<evidence type="ECO:0000313" key="3">
    <source>
        <dbReference type="Proteomes" id="UP000823749"/>
    </source>
</evidence>
<proteinExistence type="predicted"/>
<reference evidence="2 3" key="1">
    <citation type="submission" date="2020-08" db="EMBL/GenBank/DDBJ databases">
        <title>Plant Genome Project.</title>
        <authorList>
            <person name="Zhang R.-G."/>
        </authorList>
    </citation>
    <scope>NUCLEOTIDE SEQUENCE [LARGE SCALE GENOMIC DNA]</scope>
    <source>
        <strain evidence="2">WSP0</strain>
        <tissue evidence="2">Leaf</tissue>
    </source>
</reference>
<dbReference type="EMBL" id="JACTNZ010000006">
    <property type="protein sequence ID" value="KAG5543274.1"/>
    <property type="molecule type" value="Genomic_DNA"/>
</dbReference>
<sequence length="115" mass="13082">MCTISPHFGRCPWLFRYKLQIKSWPTSITNEGKSWNQRIQISIDVANRLNYHHSSTKPVYERKDVESSKGMEAAIANEGRELLLSMVAGSTMEVEDEESEMGSMIDPRLFGNGQT</sequence>
<feature type="region of interest" description="Disordered" evidence="1">
    <location>
        <begin position="95"/>
        <end position="115"/>
    </location>
</feature>
<dbReference type="AlphaFoldDB" id="A0AAV6JTF0"/>
<comment type="caution">
    <text evidence="2">The sequence shown here is derived from an EMBL/GenBank/DDBJ whole genome shotgun (WGS) entry which is preliminary data.</text>
</comment>
<keyword evidence="3" id="KW-1185">Reference proteome</keyword>
<organism evidence="2 3">
    <name type="scientific">Rhododendron griersonianum</name>
    <dbReference type="NCBI Taxonomy" id="479676"/>
    <lineage>
        <taxon>Eukaryota</taxon>
        <taxon>Viridiplantae</taxon>
        <taxon>Streptophyta</taxon>
        <taxon>Embryophyta</taxon>
        <taxon>Tracheophyta</taxon>
        <taxon>Spermatophyta</taxon>
        <taxon>Magnoliopsida</taxon>
        <taxon>eudicotyledons</taxon>
        <taxon>Gunneridae</taxon>
        <taxon>Pentapetalae</taxon>
        <taxon>asterids</taxon>
        <taxon>Ericales</taxon>
        <taxon>Ericaceae</taxon>
        <taxon>Ericoideae</taxon>
        <taxon>Rhodoreae</taxon>
        <taxon>Rhododendron</taxon>
    </lineage>
</organism>